<keyword evidence="3" id="KW-1185">Reference proteome</keyword>
<sequence>MLFLAFTPSLPFPAWLTSAPATSSGKPSLMPQGRSRRITAPPMPFRQPTPPPLGPTSQQPVDLSGPCAASLGARQSGPAPGTGTEASVELKKHTWPGRQ</sequence>
<evidence type="ECO:0000256" key="1">
    <source>
        <dbReference type="SAM" id="MobiDB-lite"/>
    </source>
</evidence>
<reference evidence="2" key="1">
    <citation type="submission" date="2023-04" db="EMBL/GenBank/DDBJ databases">
        <authorList>
            <consortium name="ELIXIR-Norway"/>
        </authorList>
    </citation>
    <scope>NUCLEOTIDE SEQUENCE [LARGE SCALE GENOMIC DNA]</scope>
</reference>
<feature type="region of interest" description="Disordered" evidence="1">
    <location>
        <begin position="17"/>
        <end position="99"/>
    </location>
</feature>
<evidence type="ECO:0000313" key="2">
    <source>
        <dbReference type="EMBL" id="CAI9157229.1"/>
    </source>
</evidence>
<gene>
    <name evidence="2" type="ORF">MRATA1EN1_LOCUS6191</name>
</gene>
<dbReference type="EMBL" id="OX459951">
    <property type="protein sequence ID" value="CAI9157229.1"/>
    <property type="molecule type" value="Genomic_DNA"/>
</dbReference>
<accession>A0ABN8YBS8</accession>
<protein>
    <submittedName>
        <fullName evidence="2">Uncharacterized protein</fullName>
    </submittedName>
</protein>
<proteinExistence type="predicted"/>
<evidence type="ECO:0000313" key="3">
    <source>
        <dbReference type="Proteomes" id="UP001176941"/>
    </source>
</evidence>
<organism evidence="2 3">
    <name type="scientific">Rangifer tarandus platyrhynchus</name>
    <name type="common">Svalbard reindeer</name>
    <dbReference type="NCBI Taxonomy" id="3082113"/>
    <lineage>
        <taxon>Eukaryota</taxon>
        <taxon>Metazoa</taxon>
        <taxon>Chordata</taxon>
        <taxon>Craniata</taxon>
        <taxon>Vertebrata</taxon>
        <taxon>Euteleostomi</taxon>
        <taxon>Mammalia</taxon>
        <taxon>Eutheria</taxon>
        <taxon>Laurasiatheria</taxon>
        <taxon>Artiodactyla</taxon>
        <taxon>Ruminantia</taxon>
        <taxon>Pecora</taxon>
        <taxon>Cervidae</taxon>
        <taxon>Odocoileinae</taxon>
        <taxon>Rangifer</taxon>
    </lineage>
</organism>
<dbReference type="Proteomes" id="UP001176941">
    <property type="component" value="Chromosome 15"/>
</dbReference>
<feature type="compositionally biased region" description="Pro residues" evidence="1">
    <location>
        <begin position="41"/>
        <end position="54"/>
    </location>
</feature>
<name>A0ABN8YBS8_RANTA</name>